<reference evidence="2" key="1">
    <citation type="submission" date="2020-06" db="EMBL/GenBank/DDBJ databases">
        <authorList>
            <consortium name="Plant Systems Biology data submission"/>
        </authorList>
    </citation>
    <scope>NUCLEOTIDE SEQUENCE</scope>
    <source>
        <strain evidence="2">D6</strain>
    </source>
</reference>
<feature type="transmembrane region" description="Helical" evidence="1">
    <location>
        <begin position="224"/>
        <end position="242"/>
    </location>
</feature>
<keyword evidence="3" id="KW-1185">Reference proteome</keyword>
<feature type="transmembrane region" description="Helical" evidence="1">
    <location>
        <begin position="416"/>
        <end position="438"/>
    </location>
</feature>
<organism evidence="2 3">
    <name type="scientific">Seminavis robusta</name>
    <dbReference type="NCBI Taxonomy" id="568900"/>
    <lineage>
        <taxon>Eukaryota</taxon>
        <taxon>Sar</taxon>
        <taxon>Stramenopiles</taxon>
        <taxon>Ochrophyta</taxon>
        <taxon>Bacillariophyta</taxon>
        <taxon>Bacillariophyceae</taxon>
        <taxon>Bacillariophycidae</taxon>
        <taxon>Naviculales</taxon>
        <taxon>Naviculaceae</taxon>
        <taxon>Seminavis</taxon>
    </lineage>
</organism>
<gene>
    <name evidence="2" type="ORF">SEMRO_1063_G237090.1</name>
</gene>
<dbReference type="PANTHER" id="PTHR35791:SF1">
    <property type="entry name" value="UPF0754 MEMBRANE PROTEIN YHEB"/>
    <property type="match status" value="1"/>
</dbReference>
<dbReference type="Proteomes" id="UP001153069">
    <property type="component" value="Unassembled WGS sequence"/>
</dbReference>
<protein>
    <recommendedName>
        <fullName evidence="4">DUF445 domain-containing protein</fullName>
    </recommendedName>
</protein>
<sequence>MEESLHLRGLAGYGNETMYPTASPTEQESFLKYEWWQYFIIPWVAGIVGYVTNVLSLEMMFYPVEFFGIEILRIPTEPWGLIGWQGVVPTKAKKMASVCFDLMTEKLLNVKEIFGRLNPDKFSAVMEDGVLLMMDDIINDVAEEFMGDAWNNLPKEIRNDIVVTAEGDANEFLAGFMADLQNHCDDVMDLKAMSIRAVTENKRLLIKMFQECGDKEFTFIRNSGFYFGFLFGIGQMCLFFFYDKAWVLPAAGFIVGWFTNFVALKIIFKPIEPVNICGYQLQGIFLKRQKEVSEIYARVLCTEIVHIKAMFDDIFVGPLSGNFYAMLRAHTLVFTDKMTAELKPLAIAAMGAEQFAAMKEAIAQKVMDELPNIIDQCYEYATEALGIEAELRTKMMALSCAEFEGVLHPAFEEDEILLIIVGAVLGAIVGVLQIFTIFQL</sequence>
<dbReference type="PANTHER" id="PTHR35791">
    <property type="entry name" value="UPF0754 MEMBRANE PROTEIN YHEB"/>
    <property type="match status" value="1"/>
</dbReference>
<dbReference type="EMBL" id="CAICTM010001061">
    <property type="protein sequence ID" value="CAB9519987.1"/>
    <property type="molecule type" value="Genomic_DNA"/>
</dbReference>
<keyword evidence="1" id="KW-0812">Transmembrane</keyword>
<name>A0A9N8HP87_9STRA</name>
<evidence type="ECO:0000313" key="3">
    <source>
        <dbReference type="Proteomes" id="UP001153069"/>
    </source>
</evidence>
<dbReference type="AlphaFoldDB" id="A0A9N8HP87"/>
<feature type="transmembrane region" description="Helical" evidence="1">
    <location>
        <begin position="35"/>
        <end position="55"/>
    </location>
</feature>
<evidence type="ECO:0008006" key="4">
    <source>
        <dbReference type="Google" id="ProtNLM"/>
    </source>
</evidence>
<keyword evidence="1" id="KW-1133">Transmembrane helix</keyword>
<proteinExistence type="predicted"/>
<evidence type="ECO:0000313" key="2">
    <source>
        <dbReference type="EMBL" id="CAB9519987.1"/>
    </source>
</evidence>
<accession>A0A9N8HP87</accession>
<evidence type="ECO:0000256" key="1">
    <source>
        <dbReference type="SAM" id="Phobius"/>
    </source>
</evidence>
<comment type="caution">
    <text evidence="2">The sequence shown here is derived from an EMBL/GenBank/DDBJ whole genome shotgun (WGS) entry which is preliminary data.</text>
</comment>
<keyword evidence="1" id="KW-0472">Membrane</keyword>
<feature type="transmembrane region" description="Helical" evidence="1">
    <location>
        <begin position="248"/>
        <end position="268"/>
    </location>
</feature>
<dbReference type="OrthoDB" id="410754at2759"/>